<evidence type="ECO:0000256" key="1">
    <source>
        <dbReference type="SAM" id="MobiDB-lite"/>
    </source>
</evidence>
<reference evidence="2 3" key="1">
    <citation type="journal article" date="2012" name="Genome Biol.">
        <title>Genome and low-iron response of an oceanic diatom adapted to chronic iron limitation.</title>
        <authorList>
            <person name="Lommer M."/>
            <person name="Specht M."/>
            <person name="Roy A.S."/>
            <person name="Kraemer L."/>
            <person name="Andreson R."/>
            <person name="Gutowska M.A."/>
            <person name="Wolf J."/>
            <person name="Bergner S.V."/>
            <person name="Schilhabel M.B."/>
            <person name="Klostermeier U.C."/>
            <person name="Beiko R.G."/>
            <person name="Rosenstiel P."/>
            <person name="Hippler M."/>
            <person name="Laroche J."/>
        </authorList>
    </citation>
    <scope>NUCLEOTIDE SEQUENCE [LARGE SCALE GENOMIC DNA]</scope>
    <source>
        <strain evidence="2 3">CCMP1005</strain>
    </source>
</reference>
<dbReference type="Proteomes" id="UP000266841">
    <property type="component" value="Unassembled WGS sequence"/>
</dbReference>
<evidence type="ECO:0000313" key="2">
    <source>
        <dbReference type="EMBL" id="EJK47889.1"/>
    </source>
</evidence>
<protein>
    <submittedName>
        <fullName evidence="2">Uncharacterized protein</fullName>
    </submittedName>
</protein>
<gene>
    <name evidence="2" type="ORF">THAOC_33361</name>
</gene>
<dbReference type="AlphaFoldDB" id="K0R763"/>
<sequence>MFEISCGPISAEPARAEAASDMLRALMPECTAEYRLFLSAWMGPDEPSTPRAGGRSLNRRCPPARWQHTRTADRIGPRSWPRPDAEHNSNSRSVLAVGERTVSLAGSPTWGGEASG</sequence>
<comment type="caution">
    <text evidence="2">The sequence shown here is derived from an EMBL/GenBank/DDBJ whole genome shotgun (WGS) entry which is preliminary data.</text>
</comment>
<dbReference type="EMBL" id="AGNL01046509">
    <property type="protein sequence ID" value="EJK47889.1"/>
    <property type="molecule type" value="Genomic_DNA"/>
</dbReference>
<feature type="region of interest" description="Disordered" evidence="1">
    <location>
        <begin position="46"/>
        <end position="116"/>
    </location>
</feature>
<feature type="non-terminal residue" evidence="2">
    <location>
        <position position="116"/>
    </location>
</feature>
<proteinExistence type="predicted"/>
<organism evidence="2 3">
    <name type="scientific">Thalassiosira oceanica</name>
    <name type="common">Marine diatom</name>
    <dbReference type="NCBI Taxonomy" id="159749"/>
    <lineage>
        <taxon>Eukaryota</taxon>
        <taxon>Sar</taxon>
        <taxon>Stramenopiles</taxon>
        <taxon>Ochrophyta</taxon>
        <taxon>Bacillariophyta</taxon>
        <taxon>Coscinodiscophyceae</taxon>
        <taxon>Thalassiosirophycidae</taxon>
        <taxon>Thalassiosirales</taxon>
        <taxon>Thalassiosiraceae</taxon>
        <taxon>Thalassiosira</taxon>
    </lineage>
</organism>
<feature type="compositionally biased region" description="Basic and acidic residues" evidence="1">
    <location>
        <begin position="70"/>
        <end position="89"/>
    </location>
</feature>
<keyword evidence="3" id="KW-1185">Reference proteome</keyword>
<evidence type="ECO:0000313" key="3">
    <source>
        <dbReference type="Proteomes" id="UP000266841"/>
    </source>
</evidence>
<accession>K0R763</accession>
<name>K0R763_THAOC</name>